<dbReference type="PANTHER" id="PTHR30580:SF0">
    <property type="entry name" value="PRIMOSOMAL PROTEIN N"/>
    <property type="match status" value="1"/>
</dbReference>
<dbReference type="FunFam" id="3.40.1440.60:FF:000001">
    <property type="entry name" value="Primosomal protein N"/>
    <property type="match status" value="1"/>
</dbReference>
<evidence type="ECO:0000256" key="12">
    <source>
        <dbReference type="HAMAP-Rule" id="MF_00983"/>
    </source>
</evidence>
<dbReference type="FunFam" id="3.40.50.300:FF:000489">
    <property type="entry name" value="Primosome assembly protein PriA"/>
    <property type="match status" value="1"/>
</dbReference>
<comment type="function">
    <text evidence="12">Initiates the restart of stalled replication forks, which reloads the replicative helicase on sites other than the origin of replication. Recognizes and binds to abandoned replication forks and remodels them to uncover a helicase loading site. Promotes assembly of the primosome at these replication forks.</text>
</comment>
<feature type="binding site" evidence="12">
    <location>
        <position position="439"/>
    </location>
    <ligand>
        <name>Zn(2+)</name>
        <dbReference type="ChEBI" id="CHEBI:29105"/>
        <label>1</label>
    </ligand>
</feature>
<evidence type="ECO:0000313" key="15">
    <source>
        <dbReference type="Proteomes" id="UP001302316"/>
    </source>
</evidence>
<dbReference type="Gene3D" id="3.40.50.300">
    <property type="entry name" value="P-loop containing nucleotide triphosphate hydrolases"/>
    <property type="match status" value="2"/>
</dbReference>
<evidence type="ECO:0000256" key="4">
    <source>
        <dbReference type="ARBA" id="ARBA00022741"/>
    </source>
</evidence>
<keyword evidence="6 12" id="KW-0347">Helicase</keyword>
<keyword evidence="2 12" id="KW-0235">DNA replication</keyword>
<dbReference type="PROSITE" id="PS51192">
    <property type="entry name" value="HELICASE_ATP_BIND_1"/>
    <property type="match status" value="1"/>
</dbReference>
<dbReference type="AlphaFoldDB" id="A0AAP6MLP8"/>
<evidence type="ECO:0000256" key="3">
    <source>
        <dbReference type="ARBA" id="ARBA00022723"/>
    </source>
</evidence>
<evidence type="ECO:0000259" key="13">
    <source>
        <dbReference type="PROSITE" id="PS51192"/>
    </source>
</evidence>
<keyword evidence="3 12" id="KW-0479">Metal-binding</keyword>
<comment type="catalytic activity">
    <reaction evidence="11 12">
        <text>ATP + H2O = ADP + phosphate + H(+)</text>
        <dbReference type="Rhea" id="RHEA:13065"/>
        <dbReference type="ChEBI" id="CHEBI:15377"/>
        <dbReference type="ChEBI" id="CHEBI:15378"/>
        <dbReference type="ChEBI" id="CHEBI:30616"/>
        <dbReference type="ChEBI" id="CHEBI:43474"/>
        <dbReference type="ChEBI" id="CHEBI:456216"/>
        <dbReference type="EC" id="5.6.2.4"/>
    </reaction>
</comment>
<dbReference type="InterPro" id="IPR041236">
    <property type="entry name" value="PriA_C"/>
</dbReference>
<keyword evidence="10 12" id="KW-0413">Isomerase</keyword>
<dbReference type="EC" id="5.6.2.4" evidence="12"/>
<reference evidence="14 15" key="1">
    <citation type="submission" date="2023-12" db="EMBL/GenBank/DDBJ databases">
        <title>Whole-genome sequencing of halo(alkali)philic microorganisms from hypersaline lakes.</title>
        <authorList>
            <person name="Sorokin D.Y."/>
            <person name="Merkel A.Y."/>
            <person name="Messina E."/>
            <person name="Yakimov M."/>
        </authorList>
    </citation>
    <scope>NUCLEOTIDE SEQUENCE [LARGE SCALE GENOMIC DNA]</scope>
    <source>
        <strain evidence="14 15">AB-CW1</strain>
    </source>
</reference>
<dbReference type="NCBIfam" id="NF004067">
    <property type="entry name" value="PRK05580.1-4"/>
    <property type="match status" value="1"/>
</dbReference>
<evidence type="ECO:0000256" key="6">
    <source>
        <dbReference type="ARBA" id="ARBA00022806"/>
    </source>
</evidence>
<dbReference type="InterPro" id="IPR011545">
    <property type="entry name" value="DEAD/DEAH_box_helicase_dom"/>
</dbReference>
<dbReference type="GO" id="GO:0008270">
    <property type="term" value="F:zinc ion binding"/>
    <property type="evidence" value="ECO:0007669"/>
    <property type="project" value="UniProtKB-UniRule"/>
</dbReference>
<feature type="domain" description="Helicase ATP-binding" evidence="13">
    <location>
        <begin position="214"/>
        <end position="380"/>
    </location>
</feature>
<dbReference type="Pfam" id="PF17764">
    <property type="entry name" value="PriA_3primeBD"/>
    <property type="match status" value="1"/>
</dbReference>
<dbReference type="CDD" id="cd17929">
    <property type="entry name" value="DEXHc_priA"/>
    <property type="match status" value="1"/>
</dbReference>
<dbReference type="InterPro" id="IPR027417">
    <property type="entry name" value="P-loop_NTPase"/>
</dbReference>
<dbReference type="InterPro" id="IPR040498">
    <property type="entry name" value="PriA_CRR"/>
</dbReference>
<dbReference type="SUPFAM" id="SSF52540">
    <property type="entry name" value="P-loop containing nucleoside triphosphate hydrolases"/>
    <property type="match status" value="2"/>
</dbReference>
<dbReference type="InterPro" id="IPR041222">
    <property type="entry name" value="PriA_3primeBD"/>
</dbReference>
<dbReference type="GO" id="GO:0006310">
    <property type="term" value="P:DNA recombination"/>
    <property type="evidence" value="ECO:0007669"/>
    <property type="project" value="InterPro"/>
</dbReference>
<keyword evidence="15" id="KW-1185">Reference proteome</keyword>
<protein>
    <recommendedName>
        <fullName evidence="12">Replication restart protein PriA</fullName>
    </recommendedName>
    <alternativeName>
        <fullName evidence="12">ATP-dependent DNA helicase PriA</fullName>
        <ecNumber evidence="12">5.6.2.4</ecNumber>
    </alternativeName>
    <alternativeName>
        <fullName evidence="12">DNA 3'-5' helicase PriA</fullName>
    </alternativeName>
</protein>
<sequence>MAERIWRVAIPSPLRRLFDYLPPAADSGRDPVGCRVRVPFGSRRVVGLVVETQAEAGSLPRDRLRRADRRLDEEALVPAPLMQLGHWCAAYYHHPPGEVFDHLLPAALRREADAGRKPEQWWRLSEQGREQDLDALARAPRQQRLIARLREAGGELPARELRDLGDGWQGVARRLADKGLVVEESRQPAAPPASEGSEAVTLNPAQASAVEAIEAGLGGFHCHLLEGVTGSGKTEVYLAGIRAALARGEQVLVLVPEIALTPQLTARFRAALPARVGLYHSGMNERERRDTWLLARDGSLDVIIGTRSAVFMPLPRPGLCVVDEEHDPAYKQQDGFRYSARDLALVRARMQGFPVVLGSATPALESLRNAEDGRYRRLSLPERAGDARPPKLRVVDIRGQNLDGGLSGRLLQRLDAHLEAGHQALLFLNRRGYAPVLVCNHCGWTADCSRCDARMTYHRARGSLDCHHCGASRRLPRACPECASNKLGVAGQGTEQLEQILSRRYPSIGQVRIDRDTTRARGRMDSLLARARDGSAQLLIGTQMLAKGHDFPNLTLVGLIDADQGLMSADFRGPERMAQLITQVAGRAGRGQAAGEVLIQTRAPDHPLLETLIQGGYPAFARAALSERREAGFPPFSHLALLRAEAHQREAVNAFLEEAAELGRRQAESSIMLLGPLPAPMERRAGRYRAQVLIQADGRRPLHRLLAPWTPALEGLKSARKVRWSLDVDPVELF</sequence>
<evidence type="ECO:0000256" key="5">
    <source>
        <dbReference type="ARBA" id="ARBA00022801"/>
    </source>
</evidence>
<evidence type="ECO:0000256" key="1">
    <source>
        <dbReference type="ARBA" id="ARBA00022515"/>
    </source>
</evidence>
<dbReference type="SMART" id="SM00487">
    <property type="entry name" value="DEXDc"/>
    <property type="match status" value="1"/>
</dbReference>
<accession>A0AAP6MLP8</accession>
<evidence type="ECO:0000256" key="10">
    <source>
        <dbReference type="ARBA" id="ARBA00023235"/>
    </source>
</evidence>
<organism evidence="14 15">
    <name type="scientific">Natronospira elongata</name>
    <dbReference type="NCBI Taxonomy" id="3110268"/>
    <lineage>
        <taxon>Bacteria</taxon>
        <taxon>Pseudomonadati</taxon>
        <taxon>Pseudomonadota</taxon>
        <taxon>Gammaproteobacteria</taxon>
        <taxon>Natronospirales</taxon>
        <taxon>Natronospiraceae</taxon>
        <taxon>Natronospira</taxon>
    </lineage>
</organism>
<dbReference type="PANTHER" id="PTHR30580">
    <property type="entry name" value="PRIMOSOMAL PROTEIN N"/>
    <property type="match status" value="1"/>
</dbReference>
<dbReference type="EMBL" id="JAYGII010000023">
    <property type="protein sequence ID" value="MEA5446205.1"/>
    <property type="molecule type" value="Genomic_DNA"/>
</dbReference>
<comment type="cofactor">
    <cofactor evidence="12">
        <name>Zn(2+)</name>
        <dbReference type="ChEBI" id="CHEBI:29105"/>
    </cofactor>
    <text evidence="12">Binds 2 zinc ions per subunit.</text>
</comment>
<dbReference type="Pfam" id="PF00271">
    <property type="entry name" value="Helicase_C"/>
    <property type="match status" value="1"/>
</dbReference>
<dbReference type="InterPro" id="IPR042115">
    <property type="entry name" value="PriA_3primeBD_sf"/>
</dbReference>
<evidence type="ECO:0000256" key="11">
    <source>
        <dbReference type="ARBA" id="ARBA00048988"/>
    </source>
</evidence>
<comment type="similarity">
    <text evidence="12">Belongs to the helicase family. PriA subfamily.</text>
</comment>
<name>A0AAP6MLP8_9GAMM</name>
<evidence type="ECO:0000256" key="7">
    <source>
        <dbReference type="ARBA" id="ARBA00022833"/>
    </source>
</evidence>
<dbReference type="GO" id="GO:1990077">
    <property type="term" value="C:primosome complex"/>
    <property type="evidence" value="ECO:0007669"/>
    <property type="project" value="UniProtKB-UniRule"/>
</dbReference>
<feature type="binding site" evidence="12">
    <location>
        <position position="466"/>
    </location>
    <ligand>
        <name>Zn(2+)</name>
        <dbReference type="ChEBI" id="CHEBI:29105"/>
        <label>2</label>
    </ligand>
</feature>
<dbReference type="GO" id="GO:0016787">
    <property type="term" value="F:hydrolase activity"/>
    <property type="evidence" value="ECO:0007669"/>
    <property type="project" value="UniProtKB-KW"/>
</dbReference>
<dbReference type="InterPro" id="IPR001650">
    <property type="entry name" value="Helicase_C-like"/>
</dbReference>
<dbReference type="InterPro" id="IPR014001">
    <property type="entry name" value="Helicase_ATP-bd"/>
</dbReference>
<comment type="catalytic activity">
    <reaction evidence="12">
        <text>Couples ATP hydrolysis with the unwinding of duplex DNA by translocating in the 3'-5' direction.</text>
        <dbReference type="EC" id="5.6.2.4"/>
    </reaction>
</comment>
<dbReference type="Pfam" id="PF00270">
    <property type="entry name" value="DEAD"/>
    <property type="match status" value="1"/>
</dbReference>
<dbReference type="CDD" id="cd18804">
    <property type="entry name" value="SF2_C_priA"/>
    <property type="match status" value="1"/>
</dbReference>
<dbReference type="RefSeq" id="WP_346052308.1">
    <property type="nucleotide sequence ID" value="NZ_JAYGII010000023.1"/>
</dbReference>
<keyword evidence="9 12" id="KW-0238">DNA-binding</keyword>
<proteinExistence type="inferred from homology"/>
<evidence type="ECO:0000256" key="9">
    <source>
        <dbReference type="ARBA" id="ARBA00023125"/>
    </source>
</evidence>
<dbReference type="GO" id="GO:0006269">
    <property type="term" value="P:DNA replication, synthesis of primer"/>
    <property type="evidence" value="ECO:0007669"/>
    <property type="project" value="UniProtKB-KW"/>
</dbReference>
<dbReference type="GO" id="GO:0005524">
    <property type="term" value="F:ATP binding"/>
    <property type="evidence" value="ECO:0007669"/>
    <property type="project" value="UniProtKB-UniRule"/>
</dbReference>
<feature type="binding site" evidence="12">
    <location>
        <position position="442"/>
    </location>
    <ligand>
        <name>Zn(2+)</name>
        <dbReference type="ChEBI" id="CHEBI:29105"/>
        <label>1</label>
    </ligand>
</feature>
<feature type="binding site" evidence="12">
    <location>
        <position position="482"/>
    </location>
    <ligand>
        <name>Zn(2+)</name>
        <dbReference type="ChEBI" id="CHEBI:29105"/>
        <label>1</label>
    </ligand>
</feature>
<gene>
    <name evidence="12" type="primary">priA</name>
    <name evidence="14" type="ORF">VCB98_10275</name>
</gene>
<keyword evidence="1 12" id="KW-0639">Primosome</keyword>
<evidence type="ECO:0000313" key="14">
    <source>
        <dbReference type="EMBL" id="MEA5446205.1"/>
    </source>
</evidence>
<evidence type="ECO:0000256" key="2">
    <source>
        <dbReference type="ARBA" id="ARBA00022705"/>
    </source>
</evidence>
<dbReference type="NCBIfam" id="TIGR00595">
    <property type="entry name" value="priA"/>
    <property type="match status" value="1"/>
</dbReference>
<dbReference type="GO" id="GO:0006270">
    <property type="term" value="P:DNA replication initiation"/>
    <property type="evidence" value="ECO:0007669"/>
    <property type="project" value="TreeGrafter"/>
</dbReference>
<feature type="binding site" evidence="12">
    <location>
        <position position="451"/>
    </location>
    <ligand>
        <name>Zn(2+)</name>
        <dbReference type="ChEBI" id="CHEBI:29105"/>
        <label>2</label>
    </ligand>
</feature>
<keyword evidence="7 12" id="KW-0862">Zinc</keyword>
<evidence type="ECO:0000256" key="8">
    <source>
        <dbReference type="ARBA" id="ARBA00022840"/>
    </source>
</evidence>
<dbReference type="HAMAP" id="MF_00983">
    <property type="entry name" value="PriA"/>
    <property type="match status" value="1"/>
</dbReference>
<dbReference type="Pfam" id="PF18319">
    <property type="entry name" value="Zn_ribbon_PriA"/>
    <property type="match status" value="1"/>
</dbReference>
<dbReference type="GO" id="GO:0043138">
    <property type="term" value="F:3'-5' DNA helicase activity"/>
    <property type="evidence" value="ECO:0007669"/>
    <property type="project" value="UniProtKB-EC"/>
</dbReference>
<feature type="binding site" evidence="12">
    <location>
        <position position="448"/>
    </location>
    <ligand>
        <name>Zn(2+)</name>
        <dbReference type="ChEBI" id="CHEBI:29105"/>
        <label>2</label>
    </ligand>
</feature>
<dbReference type="GO" id="GO:0003677">
    <property type="term" value="F:DNA binding"/>
    <property type="evidence" value="ECO:0007669"/>
    <property type="project" value="UniProtKB-UniRule"/>
</dbReference>
<comment type="subunit">
    <text evidence="12">Component of the replication restart primosome.</text>
</comment>
<feature type="binding site" evidence="12">
    <location>
        <position position="479"/>
    </location>
    <ligand>
        <name>Zn(2+)</name>
        <dbReference type="ChEBI" id="CHEBI:29105"/>
        <label>1</label>
    </ligand>
</feature>
<dbReference type="Proteomes" id="UP001302316">
    <property type="component" value="Unassembled WGS sequence"/>
</dbReference>
<comment type="caution">
    <text evidence="14">The sequence shown here is derived from an EMBL/GenBank/DDBJ whole genome shotgun (WGS) entry which is preliminary data.</text>
</comment>
<keyword evidence="4 12" id="KW-0547">Nucleotide-binding</keyword>
<keyword evidence="8 12" id="KW-0067">ATP-binding</keyword>
<dbReference type="Pfam" id="PF18074">
    <property type="entry name" value="PriA_C"/>
    <property type="match status" value="1"/>
</dbReference>
<feature type="binding site" evidence="12">
    <location>
        <position position="469"/>
    </location>
    <ligand>
        <name>Zn(2+)</name>
        <dbReference type="ChEBI" id="CHEBI:29105"/>
        <label>2</label>
    </ligand>
</feature>
<dbReference type="SMART" id="SM00490">
    <property type="entry name" value="HELICc"/>
    <property type="match status" value="1"/>
</dbReference>
<keyword evidence="5 12" id="KW-0378">Hydrolase</keyword>
<dbReference type="Gene3D" id="3.40.1440.60">
    <property type="entry name" value="PriA, 3(prime) DNA-binding domain"/>
    <property type="match status" value="1"/>
</dbReference>
<dbReference type="GO" id="GO:0006302">
    <property type="term" value="P:double-strand break repair"/>
    <property type="evidence" value="ECO:0007669"/>
    <property type="project" value="InterPro"/>
</dbReference>
<dbReference type="InterPro" id="IPR005259">
    <property type="entry name" value="PriA"/>
</dbReference>